<comment type="subcellular location">
    <subcellularLocation>
        <location evidence="1">Membrane</location>
        <topology evidence="1">Multi-pass membrane protein</topology>
    </subcellularLocation>
</comment>
<keyword evidence="2 6" id="KW-0812">Transmembrane</keyword>
<evidence type="ECO:0000313" key="8">
    <source>
        <dbReference type="EMBL" id="MFD0982306.1"/>
    </source>
</evidence>
<name>A0ABW3IWC6_9RHOB</name>
<dbReference type="InterPro" id="IPR011547">
    <property type="entry name" value="SLC26A/SulP_dom"/>
</dbReference>
<organism evidence="8 9">
    <name type="scientific">Tropicimonas aquimaris</name>
    <dbReference type="NCBI Taxonomy" id="914152"/>
    <lineage>
        <taxon>Bacteria</taxon>
        <taxon>Pseudomonadati</taxon>
        <taxon>Pseudomonadota</taxon>
        <taxon>Alphaproteobacteria</taxon>
        <taxon>Rhodobacterales</taxon>
        <taxon>Roseobacteraceae</taxon>
        <taxon>Tropicimonas</taxon>
    </lineage>
</organism>
<feature type="transmembrane region" description="Helical" evidence="6">
    <location>
        <begin position="20"/>
        <end position="42"/>
    </location>
</feature>
<evidence type="ECO:0000256" key="4">
    <source>
        <dbReference type="ARBA" id="ARBA00023136"/>
    </source>
</evidence>
<evidence type="ECO:0000256" key="3">
    <source>
        <dbReference type="ARBA" id="ARBA00022989"/>
    </source>
</evidence>
<evidence type="ECO:0000256" key="5">
    <source>
        <dbReference type="SAM" id="MobiDB-lite"/>
    </source>
</evidence>
<dbReference type="Pfam" id="PF00916">
    <property type="entry name" value="Sulfate_transp"/>
    <property type="match status" value="1"/>
</dbReference>
<proteinExistence type="predicted"/>
<evidence type="ECO:0000313" key="9">
    <source>
        <dbReference type="Proteomes" id="UP001597108"/>
    </source>
</evidence>
<dbReference type="Proteomes" id="UP001597108">
    <property type="component" value="Unassembled WGS sequence"/>
</dbReference>
<gene>
    <name evidence="8" type="ORF">ACFQ2S_21950</name>
</gene>
<keyword evidence="9" id="KW-1185">Reference proteome</keyword>
<keyword evidence="4 6" id="KW-0472">Membrane</keyword>
<evidence type="ECO:0000259" key="7">
    <source>
        <dbReference type="Pfam" id="PF00916"/>
    </source>
</evidence>
<dbReference type="RefSeq" id="WP_386078372.1">
    <property type="nucleotide sequence ID" value="NZ_JBHTJT010000051.1"/>
</dbReference>
<comment type="caution">
    <text evidence="8">The sequence shown here is derived from an EMBL/GenBank/DDBJ whole genome shotgun (WGS) entry which is preliminary data.</text>
</comment>
<dbReference type="EMBL" id="JBHTJT010000051">
    <property type="protein sequence ID" value="MFD0982306.1"/>
    <property type="molecule type" value="Genomic_DNA"/>
</dbReference>
<feature type="domain" description="SLC26A/SulP transporter" evidence="7">
    <location>
        <begin position="1"/>
        <end position="60"/>
    </location>
</feature>
<keyword evidence="3 6" id="KW-1133">Transmembrane helix</keyword>
<evidence type="ECO:0000256" key="2">
    <source>
        <dbReference type="ARBA" id="ARBA00022692"/>
    </source>
</evidence>
<evidence type="ECO:0000256" key="6">
    <source>
        <dbReference type="SAM" id="Phobius"/>
    </source>
</evidence>
<accession>A0ABW3IWC6</accession>
<sequence length="103" mass="10637">MAGLGGSSVVLPKFLGHTTVAAPPFSVGLHTTFVPMLVYALIGSSRVLGVASTTSLAMPVGTQPGLAIPNARSGLPVYVEDPMTPTRVEGGVSPKPRQVRRTR</sequence>
<feature type="region of interest" description="Disordered" evidence="5">
    <location>
        <begin position="82"/>
        <end position="103"/>
    </location>
</feature>
<evidence type="ECO:0000256" key="1">
    <source>
        <dbReference type="ARBA" id="ARBA00004141"/>
    </source>
</evidence>
<reference evidence="9" key="1">
    <citation type="journal article" date="2019" name="Int. J. Syst. Evol. Microbiol.">
        <title>The Global Catalogue of Microorganisms (GCM) 10K type strain sequencing project: providing services to taxonomists for standard genome sequencing and annotation.</title>
        <authorList>
            <consortium name="The Broad Institute Genomics Platform"/>
            <consortium name="The Broad Institute Genome Sequencing Center for Infectious Disease"/>
            <person name="Wu L."/>
            <person name="Ma J."/>
        </authorList>
    </citation>
    <scope>NUCLEOTIDE SEQUENCE [LARGE SCALE GENOMIC DNA]</scope>
    <source>
        <strain evidence="9">CCUG 60524</strain>
    </source>
</reference>
<protein>
    <submittedName>
        <fullName evidence="8">SulP family inorganic anion transporter</fullName>
    </submittedName>
</protein>